<name>A0A1G8S103_9NOCA</name>
<dbReference type="EMBL" id="FNDN01000019">
    <property type="protein sequence ID" value="SDJ22886.1"/>
    <property type="molecule type" value="Genomic_DNA"/>
</dbReference>
<gene>
    <name evidence="1" type="ORF">SAMN05444695_11957</name>
</gene>
<keyword evidence="2" id="KW-1185">Reference proteome</keyword>
<dbReference type="Gene3D" id="3.20.20.30">
    <property type="entry name" value="Luciferase-like domain"/>
    <property type="match status" value="1"/>
</dbReference>
<dbReference type="Proteomes" id="UP000183263">
    <property type="component" value="Unassembled WGS sequence"/>
</dbReference>
<dbReference type="OrthoDB" id="4530034at2"/>
<organism evidence="1 2">
    <name type="scientific">Rhodococcus triatomae</name>
    <dbReference type="NCBI Taxonomy" id="300028"/>
    <lineage>
        <taxon>Bacteria</taxon>
        <taxon>Bacillati</taxon>
        <taxon>Actinomycetota</taxon>
        <taxon>Actinomycetes</taxon>
        <taxon>Mycobacteriales</taxon>
        <taxon>Nocardiaceae</taxon>
        <taxon>Rhodococcus</taxon>
    </lineage>
</organism>
<dbReference type="SUPFAM" id="SSF51679">
    <property type="entry name" value="Bacterial luciferase-like"/>
    <property type="match status" value="1"/>
</dbReference>
<evidence type="ECO:0008006" key="3">
    <source>
        <dbReference type="Google" id="ProtNLM"/>
    </source>
</evidence>
<dbReference type="RefSeq" id="WP_072740038.1">
    <property type="nucleotide sequence ID" value="NZ_CP048813.1"/>
</dbReference>
<evidence type="ECO:0000313" key="2">
    <source>
        <dbReference type="Proteomes" id="UP000183263"/>
    </source>
</evidence>
<evidence type="ECO:0000313" key="1">
    <source>
        <dbReference type="EMBL" id="SDJ22886.1"/>
    </source>
</evidence>
<dbReference type="AlphaFoldDB" id="A0A1G8S103"/>
<protein>
    <recommendedName>
        <fullName evidence="3">Luciferase-like monooxygenase</fullName>
    </recommendedName>
</protein>
<dbReference type="InterPro" id="IPR036661">
    <property type="entry name" value="Luciferase-like_sf"/>
</dbReference>
<proteinExistence type="predicted"/>
<accession>A0A1G8S103</accession>
<dbReference type="GO" id="GO:0016705">
    <property type="term" value="F:oxidoreductase activity, acting on paired donors, with incorporation or reduction of molecular oxygen"/>
    <property type="evidence" value="ECO:0007669"/>
    <property type="project" value="InterPro"/>
</dbReference>
<reference evidence="1 2" key="1">
    <citation type="submission" date="2016-10" db="EMBL/GenBank/DDBJ databases">
        <authorList>
            <person name="de Groot N.N."/>
        </authorList>
    </citation>
    <scope>NUCLEOTIDE SEQUENCE [LARGE SCALE GENOMIC DNA]</scope>
    <source>
        <strain evidence="1 2">DSM 44892</strain>
    </source>
</reference>
<sequence>MSHTSLRTRTSLRQLHVAVELAGSGHHPASASAVGTRPVIGPDYWLDLTVPVAESERLDLSAYPRHVVRIRAADLREAQIERARIRTELADDGRDPDDVTVLVDLEVLIAADARSARRELARLDSEWGAPRTPVSLQYVGTPLGLAGLIADITAAGVADGVTLLPLTLPGVLEQVVDTTLPWLESRGLTTTSEAVDQALRSFGLAPRERELAS</sequence>